<comment type="caution">
    <text evidence="1">The sequence shown here is derived from an EMBL/GenBank/DDBJ whole genome shotgun (WGS) entry which is preliminary data.</text>
</comment>
<sequence length="213" mass="24910">MQFKLLGGSLSWERFLEKPDGDYVAYEVETVYFMYEKSHGNALYYEFTKEKMKTILDVLKESTSVHVEFNCAFPKHGALIRSVLESIGRLETIRYSEYKGWRLTSDFLDFLLRTSWLPNFTTLSLNIRSDGNLSFQEVCSHIADRCLGSGQSERYALEVPVWIKNFLESLLEERNLKKIGSDERWETWEGLNADRQPLCFYTAKPCGHFLLFH</sequence>
<name>A0AA39HML2_9BILA</name>
<gene>
    <name evidence="1" type="ORF">QR680_003791</name>
</gene>
<dbReference type="Proteomes" id="UP001175271">
    <property type="component" value="Unassembled WGS sequence"/>
</dbReference>
<protein>
    <submittedName>
        <fullName evidence="1">Uncharacterized protein</fullName>
    </submittedName>
</protein>
<evidence type="ECO:0000313" key="1">
    <source>
        <dbReference type="EMBL" id="KAK0408134.1"/>
    </source>
</evidence>
<reference evidence="1" key="1">
    <citation type="submission" date="2023-06" db="EMBL/GenBank/DDBJ databases">
        <title>Genomic analysis of the entomopathogenic nematode Steinernema hermaphroditum.</title>
        <authorList>
            <person name="Schwarz E.M."/>
            <person name="Heppert J.K."/>
            <person name="Baniya A."/>
            <person name="Schwartz H.T."/>
            <person name="Tan C.-H."/>
            <person name="Antoshechkin I."/>
            <person name="Sternberg P.W."/>
            <person name="Goodrich-Blair H."/>
            <person name="Dillman A.R."/>
        </authorList>
    </citation>
    <scope>NUCLEOTIDE SEQUENCE</scope>
    <source>
        <strain evidence="1">PS9179</strain>
        <tissue evidence="1">Whole animal</tissue>
    </source>
</reference>
<dbReference type="EMBL" id="JAUCMV010000003">
    <property type="protein sequence ID" value="KAK0408134.1"/>
    <property type="molecule type" value="Genomic_DNA"/>
</dbReference>
<keyword evidence="2" id="KW-1185">Reference proteome</keyword>
<proteinExistence type="predicted"/>
<organism evidence="1 2">
    <name type="scientific">Steinernema hermaphroditum</name>
    <dbReference type="NCBI Taxonomy" id="289476"/>
    <lineage>
        <taxon>Eukaryota</taxon>
        <taxon>Metazoa</taxon>
        <taxon>Ecdysozoa</taxon>
        <taxon>Nematoda</taxon>
        <taxon>Chromadorea</taxon>
        <taxon>Rhabditida</taxon>
        <taxon>Tylenchina</taxon>
        <taxon>Panagrolaimomorpha</taxon>
        <taxon>Strongyloidoidea</taxon>
        <taxon>Steinernematidae</taxon>
        <taxon>Steinernema</taxon>
    </lineage>
</organism>
<accession>A0AA39HML2</accession>
<evidence type="ECO:0000313" key="2">
    <source>
        <dbReference type="Proteomes" id="UP001175271"/>
    </source>
</evidence>
<dbReference type="AlphaFoldDB" id="A0AA39HML2"/>